<dbReference type="InterPro" id="IPR036236">
    <property type="entry name" value="Znf_C2H2_sf"/>
</dbReference>
<feature type="compositionally biased region" description="Polar residues" evidence="13">
    <location>
        <begin position="85"/>
        <end position="101"/>
    </location>
</feature>
<keyword evidence="8" id="KW-0805">Transcription regulation</keyword>
<dbReference type="FunFam" id="3.30.160.60:FF:001465">
    <property type="entry name" value="Zinc finger protein 560"/>
    <property type="match status" value="1"/>
</dbReference>
<feature type="domain" description="C2H2-type" evidence="14">
    <location>
        <begin position="349"/>
        <end position="376"/>
    </location>
</feature>
<evidence type="ECO:0000256" key="6">
    <source>
        <dbReference type="ARBA" id="ARBA00022771"/>
    </source>
</evidence>
<dbReference type="FunFam" id="3.30.160.60:FF:000100">
    <property type="entry name" value="Zinc finger 45-like"/>
    <property type="match status" value="1"/>
</dbReference>
<evidence type="ECO:0000256" key="10">
    <source>
        <dbReference type="ARBA" id="ARBA00023163"/>
    </source>
</evidence>
<feature type="region of interest" description="Disordered" evidence="13">
    <location>
        <begin position="63"/>
        <end position="213"/>
    </location>
</feature>
<dbReference type="PROSITE" id="PS50157">
    <property type="entry name" value="ZINC_FINGER_C2H2_2"/>
    <property type="match status" value="11"/>
</dbReference>
<feature type="domain" description="C2H2-type" evidence="14">
    <location>
        <begin position="405"/>
        <end position="432"/>
    </location>
</feature>
<evidence type="ECO:0000313" key="16">
    <source>
        <dbReference type="Proteomes" id="UP000694620"/>
    </source>
</evidence>
<dbReference type="Gene3D" id="3.30.160.60">
    <property type="entry name" value="Classic Zinc Finger"/>
    <property type="match status" value="11"/>
</dbReference>
<reference evidence="15" key="1">
    <citation type="submission" date="2025-08" db="UniProtKB">
        <authorList>
            <consortium name="Ensembl"/>
        </authorList>
    </citation>
    <scope>IDENTIFICATION</scope>
</reference>
<dbReference type="GeneID" id="114641676"/>
<comment type="similarity">
    <text evidence="3">Belongs to the krueppel C2H2-type zinc-finger protein family.</text>
</comment>
<proteinExistence type="inferred from homology"/>
<feature type="domain" description="C2H2-type" evidence="14">
    <location>
        <begin position="434"/>
        <end position="461"/>
    </location>
</feature>
<dbReference type="SUPFAM" id="SSF57667">
    <property type="entry name" value="beta-beta-alpha zinc fingers"/>
    <property type="match status" value="6"/>
</dbReference>
<reference evidence="15" key="2">
    <citation type="submission" date="2025-09" db="UniProtKB">
        <authorList>
            <consortium name="Ensembl"/>
        </authorList>
    </citation>
    <scope>IDENTIFICATION</scope>
</reference>
<dbReference type="Pfam" id="PF00096">
    <property type="entry name" value="zf-C2H2"/>
    <property type="match status" value="7"/>
</dbReference>
<evidence type="ECO:0000256" key="4">
    <source>
        <dbReference type="ARBA" id="ARBA00022723"/>
    </source>
</evidence>
<feature type="compositionally biased region" description="Basic and acidic residues" evidence="13">
    <location>
        <begin position="106"/>
        <end position="126"/>
    </location>
</feature>
<feature type="compositionally biased region" description="Polar residues" evidence="13">
    <location>
        <begin position="128"/>
        <end position="156"/>
    </location>
</feature>
<dbReference type="PROSITE" id="PS00028">
    <property type="entry name" value="ZINC_FINGER_C2H2_1"/>
    <property type="match status" value="11"/>
</dbReference>
<feature type="domain" description="C2H2-type" evidence="14">
    <location>
        <begin position="237"/>
        <end position="264"/>
    </location>
</feature>
<dbReference type="FunFam" id="3.30.160.60:FF:000384">
    <property type="entry name" value="Zinc finger protein 550"/>
    <property type="match status" value="1"/>
</dbReference>
<keyword evidence="6 12" id="KW-0863">Zinc-finger</keyword>
<dbReference type="PANTHER" id="PTHR14003:SF23">
    <property type="entry name" value="ZINC FINGER PROTEIN 143"/>
    <property type="match status" value="1"/>
</dbReference>
<comment type="function">
    <text evidence="1">May be involved in transcriptional regulation.</text>
</comment>
<dbReference type="GO" id="GO:0008270">
    <property type="term" value="F:zinc ion binding"/>
    <property type="evidence" value="ECO:0007669"/>
    <property type="project" value="UniProtKB-KW"/>
</dbReference>
<comment type="subcellular location">
    <subcellularLocation>
        <location evidence="2">Nucleus</location>
    </subcellularLocation>
</comment>
<dbReference type="FunFam" id="3.30.160.60:FF:002063">
    <property type="entry name" value="RB associated KRAB zinc finger"/>
    <property type="match status" value="1"/>
</dbReference>
<evidence type="ECO:0000256" key="8">
    <source>
        <dbReference type="ARBA" id="ARBA00023015"/>
    </source>
</evidence>
<dbReference type="PANTHER" id="PTHR14003">
    <property type="entry name" value="TRANSCRIPTIONAL REPRESSOR PROTEIN YY"/>
    <property type="match status" value="1"/>
</dbReference>
<evidence type="ECO:0000256" key="9">
    <source>
        <dbReference type="ARBA" id="ARBA00023125"/>
    </source>
</evidence>
<feature type="domain" description="C2H2-type" evidence="14">
    <location>
        <begin position="321"/>
        <end position="348"/>
    </location>
</feature>
<evidence type="ECO:0000256" key="3">
    <source>
        <dbReference type="ARBA" id="ARBA00006991"/>
    </source>
</evidence>
<dbReference type="GO" id="GO:0000785">
    <property type="term" value="C:chromatin"/>
    <property type="evidence" value="ECO:0007669"/>
    <property type="project" value="TreeGrafter"/>
</dbReference>
<evidence type="ECO:0000256" key="12">
    <source>
        <dbReference type="PROSITE-ProRule" id="PRU00042"/>
    </source>
</evidence>
<keyword evidence="10" id="KW-0804">Transcription</keyword>
<feature type="domain" description="C2H2-type" evidence="14">
    <location>
        <begin position="377"/>
        <end position="404"/>
    </location>
</feature>
<keyword evidence="5" id="KW-0677">Repeat</keyword>
<accession>A0A8C4TDA3</accession>
<feature type="compositionally biased region" description="Basic residues" evidence="13">
    <location>
        <begin position="158"/>
        <end position="171"/>
    </location>
</feature>
<dbReference type="FunFam" id="3.30.160.60:FF:000038">
    <property type="entry name" value="Zinc finger protein 624"/>
    <property type="match status" value="1"/>
</dbReference>
<dbReference type="FunFam" id="3.30.160.60:FF:002343">
    <property type="entry name" value="Zinc finger protein 33A"/>
    <property type="match status" value="3"/>
</dbReference>
<evidence type="ECO:0000256" key="7">
    <source>
        <dbReference type="ARBA" id="ARBA00022833"/>
    </source>
</evidence>
<feature type="domain" description="C2H2-type" evidence="14">
    <location>
        <begin position="490"/>
        <end position="517"/>
    </location>
</feature>
<dbReference type="Ensembl" id="ENSECRT00000030271.1">
    <property type="protein sequence ID" value="ENSECRP00000029642.1"/>
    <property type="gene ID" value="ENSECRG00000020111.1"/>
</dbReference>
<feature type="compositionally biased region" description="Polar residues" evidence="13">
    <location>
        <begin position="173"/>
        <end position="202"/>
    </location>
</feature>
<name>A0A8C4TDA3_ERPCA</name>
<gene>
    <name evidence="15" type="primary">LOC114641676</name>
</gene>
<dbReference type="OrthoDB" id="6077919at2759"/>
<feature type="domain" description="C2H2-type" evidence="14">
    <location>
        <begin position="462"/>
        <end position="489"/>
    </location>
</feature>
<evidence type="ECO:0000256" key="2">
    <source>
        <dbReference type="ARBA" id="ARBA00004123"/>
    </source>
</evidence>
<keyword evidence="7" id="KW-0862">Zinc</keyword>
<dbReference type="InterPro" id="IPR013087">
    <property type="entry name" value="Znf_C2H2_type"/>
</dbReference>
<evidence type="ECO:0000256" key="1">
    <source>
        <dbReference type="ARBA" id="ARBA00003767"/>
    </source>
</evidence>
<feature type="domain" description="C2H2-type" evidence="14">
    <location>
        <begin position="518"/>
        <end position="545"/>
    </location>
</feature>
<dbReference type="FunFam" id="3.30.160.60:FF:000188">
    <property type="entry name" value="Zinc finger protein 787"/>
    <property type="match status" value="1"/>
</dbReference>
<keyword evidence="9" id="KW-0238">DNA-binding</keyword>
<dbReference type="GO" id="GO:0000981">
    <property type="term" value="F:DNA-binding transcription factor activity, RNA polymerase II-specific"/>
    <property type="evidence" value="ECO:0007669"/>
    <property type="project" value="TreeGrafter"/>
</dbReference>
<dbReference type="GO" id="GO:0005667">
    <property type="term" value="C:transcription regulator complex"/>
    <property type="evidence" value="ECO:0007669"/>
    <property type="project" value="TreeGrafter"/>
</dbReference>
<keyword evidence="16" id="KW-1185">Reference proteome</keyword>
<feature type="domain" description="C2H2-type" evidence="14">
    <location>
        <begin position="265"/>
        <end position="292"/>
    </location>
</feature>
<evidence type="ECO:0000313" key="15">
    <source>
        <dbReference type="Ensembl" id="ENSECRP00000029642.1"/>
    </source>
</evidence>
<dbReference type="Pfam" id="PF13465">
    <property type="entry name" value="zf-H2C2_2"/>
    <property type="match status" value="1"/>
</dbReference>
<evidence type="ECO:0000259" key="14">
    <source>
        <dbReference type="PROSITE" id="PS50157"/>
    </source>
</evidence>
<dbReference type="RefSeq" id="XP_051783402.1">
    <property type="nucleotide sequence ID" value="XM_051927442.1"/>
</dbReference>
<protein>
    <submittedName>
        <fullName evidence="15">Oocyte zinc finger protein XlCOF22-like</fullName>
    </submittedName>
</protein>
<keyword evidence="4" id="KW-0479">Metal-binding</keyword>
<dbReference type="RefSeq" id="XP_028646528.1">
    <property type="nucleotide sequence ID" value="XM_028790695.2"/>
</dbReference>
<evidence type="ECO:0000256" key="11">
    <source>
        <dbReference type="ARBA" id="ARBA00023242"/>
    </source>
</evidence>
<sequence>MASANSEKLPPVKQENCEWGTPENTCVKLEDCEEQISVFKEEEECKEELLEVKVEDLEDFSLRPEPQNLETGNVFKQEISEDSHSSLQHRVTGTGQLGTQQSSLEVKSEFSESEEKIKEGNGREAEEQPSSKSAEINFQRNGSFVPSSFAQPSLQCRLQHKQDKKKMKKSTRGSENLTSASLFSSSLPADKPTQSEANNTEEQQVDDDLSASPECGKTFKNKSDCKDKSIPPTPTSYACLECGKQFQHRNSLYRHKRVHNDGKPTCCLECGKQFPNNSALLRHTRFHTGEKPYICAQCGKGFSFLSKLHIHMRVHSGEKPYRCSECGKGFTQKSGLRSHIRSHTGEKPHSCLECGKRFCDGSALQRHKRIHTGEKPYVCSECGKRFTDSSNLQKHTSIHTTVKPYCCSECGKKFTDSDDLQSHARVHNREKKTYCCLNCGKQCANPSSLQRHMRVHTGERPYSCSKCGKAFRDISAHRQHTQIHTGEKPYCCSECGKRFSASSSLRQHARSHTGEKPFCCPECGKRFSHRRSLNYHSDIHTREKRIKSKLAMKKQKLILCRGTEVNKPDEKQLPGFLVSLPITITLCKLQEDASLGTIQVLQQGLADNVQK</sequence>
<dbReference type="GeneTree" id="ENSGT00940000162179"/>
<dbReference type="SMART" id="SM00355">
    <property type="entry name" value="ZnF_C2H2"/>
    <property type="match status" value="11"/>
</dbReference>
<keyword evidence="11" id="KW-0539">Nucleus</keyword>
<evidence type="ECO:0000256" key="5">
    <source>
        <dbReference type="ARBA" id="ARBA00022737"/>
    </source>
</evidence>
<dbReference type="FunFam" id="3.30.160.60:FF:000097">
    <property type="entry name" value="Zinc finger protein"/>
    <property type="match status" value="1"/>
</dbReference>
<feature type="domain" description="C2H2-type" evidence="14">
    <location>
        <begin position="293"/>
        <end position="320"/>
    </location>
</feature>
<dbReference type="FunFam" id="3.30.160.60:FF:001954">
    <property type="entry name" value="Zinc finger protein 787"/>
    <property type="match status" value="1"/>
</dbReference>
<dbReference type="GO" id="GO:0000978">
    <property type="term" value="F:RNA polymerase II cis-regulatory region sequence-specific DNA binding"/>
    <property type="evidence" value="ECO:0007669"/>
    <property type="project" value="TreeGrafter"/>
</dbReference>
<dbReference type="AlphaFoldDB" id="A0A8C4TDA3"/>
<dbReference type="GO" id="GO:0031519">
    <property type="term" value="C:PcG protein complex"/>
    <property type="evidence" value="ECO:0007669"/>
    <property type="project" value="TreeGrafter"/>
</dbReference>
<organism evidence="15 16">
    <name type="scientific">Erpetoichthys calabaricus</name>
    <name type="common">Rope fish</name>
    <name type="synonym">Calamoichthys calabaricus</name>
    <dbReference type="NCBI Taxonomy" id="27687"/>
    <lineage>
        <taxon>Eukaryota</taxon>
        <taxon>Metazoa</taxon>
        <taxon>Chordata</taxon>
        <taxon>Craniata</taxon>
        <taxon>Vertebrata</taxon>
        <taxon>Euteleostomi</taxon>
        <taxon>Actinopterygii</taxon>
        <taxon>Polypteriformes</taxon>
        <taxon>Polypteridae</taxon>
        <taxon>Erpetoichthys</taxon>
    </lineage>
</organism>
<dbReference type="GO" id="GO:0000122">
    <property type="term" value="P:negative regulation of transcription by RNA polymerase II"/>
    <property type="evidence" value="ECO:0007669"/>
    <property type="project" value="UniProtKB-ARBA"/>
</dbReference>
<dbReference type="Proteomes" id="UP000694620">
    <property type="component" value="Unassembled WGS sequence"/>
</dbReference>
<evidence type="ECO:0000256" key="13">
    <source>
        <dbReference type="SAM" id="MobiDB-lite"/>
    </source>
</evidence>
<dbReference type="RefSeq" id="XP_028646529.1">
    <property type="nucleotide sequence ID" value="XM_028790696.2"/>
</dbReference>
<dbReference type="RefSeq" id="XP_028646531.1">
    <property type="nucleotide sequence ID" value="XM_028790698.2"/>
</dbReference>